<evidence type="ECO:0000313" key="17">
    <source>
        <dbReference type="EMBL" id="KAH0811154.1"/>
    </source>
</evidence>
<reference evidence="17" key="1">
    <citation type="journal article" date="2020" name="J Insects Food Feed">
        <title>The yellow mealworm (Tenebrio molitor) genome: a resource for the emerging insects as food and feed industry.</title>
        <authorList>
            <person name="Eriksson T."/>
            <person name="Andere A."/>
            <person name="Kelstrup H."/>
            <person name="Emery V."/>
            <person name="Picard C."/>
        </authorList>
    </citation>
    <scope>NUCLEOTIDE SEQUENCE</scope>
    <source>
        <strain evidence="17">Stoneville</strain>
        <tissue evidence="17">Whole head</tissue>
    </source>
</reference>
<keyword evidence="11" id="KW-0804">Transcription</keyword>
<dbReference type="GO" id="GO:0008270">
    <property type="term" value="F:zinc ion binding"/>
    <property type="evidence" value="ECO:0007669"/>
    <property type="project" value="UniProtKB-KW"/>
</dbReference>
<dbReference type="InterPro" id="IPR027377">
    <property type="entry name" value="ZAR1/RTP1-5-like_Znf-3CxxC"/>
</dbReference>
<dbReference type="SMART" id="SM01328">
    <property type="entry name" value="zf-3CxxC"/>
    <property type="match status" value="1"/>
</dbReference>
<comment type="subcellular location">
    <subcellularLocation>
        <location evidence="1">Nucleus</location>
    </subcellularLocation>
</comment>
<dbReference type="PROSITE" id="PS50294">
    <property type="entry name" value="WD_REPEATS_REGION"/>
    <property type="match status" value="3"/>
</dbReference>
<feature type="repeat" description="WD" evidence="14">
    <location>
        <begin position="892"/>
        <end position="934"/>
    </location>
</feature>
<evidence type="ECO:0000256" key="5">
    <source>
        <dbReference type="ARBA" id="ARBA00022723"/>
    </source>
</evidence>
<evidence type="ECO:0000256" key="15">
    <source>
        <dbReference type="SAM" id="MobiDB-lite"/>
    </source>
</evidence>
<dbReference type="Pfam" id="PF12265">
    <property type="entry name" value="CAF1C_H4-bd"/>
    <property type="match status" value="1"/>
</dbReference>
<evidence type="ECO:0000256" key="2">
    <source>
        <dbReference type="ARBA" id="ARBA00009341"/>
    </source>
</evidence>
<reference evidence="17" key="2">
    <citation type="submission" date="2021-08" db="EMBL/GenBank/DDBJ databases">
        <authorList>
            <person name="Eriksson T."/>
        </authorList>
    </citation>
    <scope>NUCLEOTIDE SEQUENCE</scope>
    <source>
        <strain evidence="17">Stoneville</strain>
        <tissue evidence="17">Whole head</tissue>
    </source>
</reference>
<evidence type="ECO:0000256" key="4">
    <source>
        <dbReference type="ARBA" id="ARBA00022574"/>
    </source>
</evidence>
<keyword evidence="3" id="KW-0678">Repressor</keyword>
<dbReference type="PROSITE" id="PS50304">
    <property type="entry name" value="TUDOR"/>
    <property type="match status" value="1"/>
</dbReference>
<dbReference type="InterPro" id="IPR019775">
    <property type="entry name" value="WD40_repeat_CS"/>
</dbReference>
<dbReference type="GO" id="GO:0042826">
    <property type="term" value="F:histone deacetylase binding"/>
    <property type="evidence" value="ECO:0007669"/>
    <property type="project" value="UniProtKB-ARBA"/>
</dbReference>
<dbReference type="InterPro" id="IPR050459">
    <property type="entry name" value="WD_repeat_RBAP46/RBAP48/MSI1"/>
</dbReference>
<protein>
    <recommendedName>
        <fullName evidence="16">Tudor domain-containing protein</fullName>
    </recommendedName>
</protein>
<evidence type="ECO:0000256" key="11">
    <source>
        <dbReference type="ARBA" id="ARBA00023163"/>
    </source>
</evidence>
<evidence type="ECO:0000256" key="6">
    <source>
        <dbReference type="ARBA" id="ARBA00022737"/>
    </source>
</evidence>
<evidence type="ECO:0000256" key="12">
    <source>
        <dbReference type="ARBA" id="ARBA00023242"/>
    </source>
</evidence>
<dbReference type="Pfam" id="PF00567">
    <property type="entry name" value="TUDOR"/>
    <property type="match status" value="1"/>
</dbReference>
<gene>
    <name evidence="17" type="ORF">GEV33_011639</name>
</gene>
<organism evidence="17 18">
    <name type="scientific">Tenebrio molitor</name>
    <name type="common">Yellow mealworm beetle</name>
    <dbReference type="NCBI Taxonomy" id="7067"/>
    <lineage>
        <taxon>Eukaryota</taxon>
        <taxon>Metazoa</taxon>
        <taxon>Ecdysozoa</taxon>
        <taxon>Arthropoda</taxon>
        <taxon>Hexapoda</taxon>
        <taxon>Insecta</taxon>
        <taxon>Pterygota</taxon>
        <taxon>Neoptera</taxon>
        <taxon>Endopterygota</taxon>
        <taxon>Coleoptera</taxon>
        <taxon>Polyphaga</taxon>
        <taxon>Cucujiformia</taxon>
        <taxon>Tenebrionidae</taxon>
        <taxon>Tenebrio</taxon>
    </lineage>
</organism>
<dbReference type="Gene3D" id="2.130.10.10">
    <property type="entry name" value="YVTN repeat-like/Quinoprotein amine dehydrogenase"/>
    <property type="match status" value="1"/>
</dbReference>
<dbReference type="SUPFAM" id="SSF63748">
    <property type="entry name" value="Tudor/PWWP/MBT"/>
    <property type="match status" value="1"/>
</dbReference>
<dbReference type="SUPFAM" id="SSF54791">
    <property type="entry name" value="Eukaryotic type KH-domain (KH-domain type I)"/>
    <property type="match status" value="2"/>
</dbReference>
<keyword evidence="6" id="KW-0677">Repeat</keyword>
<dbReference type="Gene3D" id="2.40.50.90">
    <property type="match status" value="1"/>
</dbReference>
<evidence type="ECO:0000256" key="7">
    <source>
        <dbReference type="ARBA" id="ARBA00022771"/>
    </source>
</evidence>
<comment type="similarity">
    <text evidence="2">Belongs to the WD repeat RBAP46/RBAP48/MSI1 family.</text>
</comment>
<evidence type="ECO:0000256" key="8">
    <source>
        <dbReference type="ARBA" id="ARBA00022833"/>
    </source>
</evidence>
<dbReference type="PROSITE" id="PS50084">
    <property type="entry name" value="KH_TYPE_1"/>
    <property type="match status" value="2"/>
</dbReference>
<feature type="domain" description="Tudor" evidence="16">
    <location>
        <begin position="404"/>
        <end position="465"/>
    </location>
</feature>
<dbReference type="GO" id="GO:0003723">
    <property type="term" value="F:RNA binding"/>
    <property type="evidence" value="ECO:0007669"/>
    <property type="project" value="UniProtKB-UniRule"/>
</dbReference>
<keyword evidence="13" id="KW-0694">RNA-binding</keyword>
<keyword evidence="5" id="KW-0479">Metal-binding</keyword>
<dbReference type="InterPro" id="IPR020472">
    <property type="entry name" value="WD40_PAC1"/>
</dbReference>
<dbReference type="GO" id="GO:0010468">
    <property type="term" value="P:regulation of gene expression"/>
    <property type="evidence" value="ECO:0007669"/>
    <property type="project" value="UniProtKB-ARBA"/>
</dbReference>
<dbReference type="GO" id="GO:0005634">
    <property type="term" value="C:nucleus"/>
    <property type="evidence" value="ECO:0007669"/>
    <property type="project" value="UniProtKB-SubCell"/>
</dbReference>
<evidence type="ECO:0000256" key="9">
    <source>
        <dbReference type="ARBA" id="ARBA00022853"/>
    </source>
</evidence>
<evidence type="ECO:0000313" key="18">
    <source>
        <dbReference type="Proteomes" id="UP000719412"/>
    </source>
</evidence>
<dbReference type="GO" id="GO:0006325">
    <property type="term" value="P:chromatin organization"/>
    <property type="evidence" value="ECO:0007669"/>
    <property type="project" value="UniProtKB-KW"/>
</dbReference>
<keyword evidence="8" id="KW-0862">Zinc</keyword>
<feature type="repeat" description="WD" evidence="14">
    <location>
        <begin position="802"/>
        <end position="844"/>
    </location>
</feature>
<dbReference type="InterPro" id="IPR057809">
    <property type="entry name" value="ZCCHC24_C"/>
</dbReference>
<dbReference type="InterPro" id="IPR015943">
    <property type="entry name" value="WD40/YVTN_repeat-like_dom_sf"/>
</dbReference>
<dbReference type="SMART" id="SM00322">
    <property type="entry name" value="KH"/>
    <property type="match status" value="2"/>
</dbReference>
<dbReference type="GO" id="GO:0005739">
    <property type="term" value="C:mitochondrion"/>
    <property type="evidence" value="ECO:0007669"/>
    <property type="project" value="UniProtKB-ARBA"/>
</dbReference>
<keyword evidence="4 14" id="KW-0853">WD repeat</keyword>
<dbReference type="InterPro" id="IPR002999">
    <property type="entry name" value="Tudor"/>
</dbReference>
<dbReference type="SUPFAM" id="SSF50978">
    <property type="entry name" value="WD40 repeat-like"/>
    <property type="match status" value="1"/>
</dbReference>
<evidence type="ECO:0000256" key="13">
    <source>
        <dbReference type="PROSITE-ProRule" id="PRU00117"/>
    </source>
</evidence>
<dbReference type="EMBL" id="JABDTM020027003">
    <property type="protein sequence ID" value="KAH0811154.1"/>
    <property type="molecule type" value="Genomic_DNA"/>
</dbReference>
<dbReference type="InterPro" id="IPR036612">
    <property type="entry name" value="KH_dom_type_1_sf"/>
</dbReference>
<dbReference type="SMART" id="SM00333">
    <property type="entry name" value="TUDOR"/>
    <property type="match status" value="1"/>
</dbReference>
<dbReference type="PRINTS" id="PR00320">
    <property type="entry name" value="GPROTEINBRPT"/>
</dbReference>
<dbReference type="Gene3D" id="3.30.1370.10">
    <property type="entry name" value="K Homology domain, type 1"/>
    <property type="match status" value="2"/>
</dbReference>
<dbReference type="Pfam" id="PF00013">
    <property type="entry name" value="KH_1"/>
    <property type="match status" value="2"/>
</dbReference>
<dbReference type="Proteomes" id="UP000719412">
    <property type="component" value="Unassembled WGS sequence"/>
</dbReference>
<proteinExistence type="inferred from homology"/>
<dbReference type="InterPro" id="IPR035437">
    <property type="entry name" value="SNase_OB-fold_sf"/>
</dbReference>
<dbReference type="AlphaFoldDB" id="A0A8J6HAE1"/>
<keyword evidence="9" id="KW-0156">Chromatin regulator</keyword>
<keyword evidence="12" id="KW-0539">Nucleus</keyword>
<feature type="repeat" description="WD" evidence="14">
    <location>
        <begin position="949"/>
        <end position="983"/>
    </location>
</feature>
<dbReference type="PROSITE" id="PS50082">
    <property type="entry name" value="WD_REPEATS_2"/>
    <property type="match status" value="5"/>
</dbReference>
<feature type="repeat" description="WD" evidence="14">
    <location>
        <begin position="752"/>
        <end position="794"/>
    </location>
</feature>
<dbReference type="CDD" id="cd00200">
    <property type="entry name" value="WD40"/>
    <property type="match status" value="1"/>
</dbReference>
<feature type="repeat" description="WD" evidence="14">
    <location>
        <begin position="848"/>
        <end position="884"/>
    </location>
</feature>
<dbReference type="SMART" id="SM00320">
    <property type="entry name" value="WD40"/>
    <property type="match status" value="6"/>
</dbReference>
<dbReference type="InterPro" id="IPR001680">
    <property type="entry name" value="WD40_rpt"/>
</dbReference>
<dbReference type="Pfam" id="PF17180">
    <property type="entry name" value="Zn_ribbon_3CxxC_2"/>
    <property type="match status" value="1"/>
</dbReference>
<dbReference type="Pfam" id="PF00400">
    <property type="entry name" value="WD40"/>
    <property type="match status" value="5"/>
</dbReference>
<evidence type="ECO:0000259" key="16">
    <source>
        <dbReference type="PROSITE" id="PS50304"/>
    </source>
</evidence>
<evidence type="ECO:0000256" key="1">
    <source>
        <dbReference type="ARBA" id="ARBA00004123"/>
    </source>
</evidence>
<dbReference type="InterPro" id="IPR004088">
    <property type="entry name" value="KH_dom_type_1"/>
</dbReference>
<evidence type="ECO:0000256" key="10">
    <source>
        <dbReference type="ARBA" id="ARBA00023015"/>
    </source>
</evidence>
<keyword evidence="10" id="KW-0805">Transcription regulation</keyword>
<dbReference type="InterPro" id="IPR004087">
    <property type="entry name" value="KH_dom"/>
</dbReference>
<dbReference type="InterPro" id="IPR022052">
    <property type="entry name" value="Histone-bd_RBBP4-like_N"/>
</dbReference>
<name>A0A8J6HAE1_TENMO</name>
<dbReference type="FunFam" id="2.130.10.10:FF:000021">
    <property type="entry name" value="histone-binding protein RBBP4 isoform X1"/>
    <property type="match status" value="1"/>
</dbReference>
<dbReference type="InterPro" id="IPR036322">
    <property type="entry name" value="WD40_repeat_dom_sf"/>
</dbReference>
<dbReference type="InterPro" id="IPR033446">
    <property type="entry name" value="ZCCHC24_Znf-3CxxC"/>
</dbReference>
<feature type="region of interest" description="Disordered" evidence="15">
    <location>
        <begin position="281"/>
        <end position="310"/>
    </location>
</feature>
<dbReference type="Gene3D" id="2.30.30.140">
    <property type="match status" value="1"/>
</dbReference>
<sequence>MNGARPKGEGKTPYQGRKRCFGEFKCPKCKRKWMSGNSWANTHQDCIKCHINVYPHKQRPLEKPDGLDVSDQSKVHPQHLCQKCREIITKSVTLALGLSVCGISGYLLYLLLKRDDDDDYNDTFNRASKFKILEVPVPKDMVKVLIGRSGKNIQLIQEQSNTRITFRECEGQLDTICVIRGTVEGCNIAENLVQEFIINQPVLECEDMFVPQQCVGRIIGRDGDRIREISCMSGAKVTVDNNKTTTSRRVTIKGTREQIAVAKSLIDEVVEQSQKAQVQIDASLAKREPRLPPKSGDSPKSVGSPKVERISPVPGLGTSFNVVAGNVSCEPSDFQKSCTAVHEITTAASQPDAQFEVYVSAMVDPSRFWLQIVGPKATELDVLVEEMTEYYRKQENRDSHVLDKVSKSDLVAAVFQYDSKWYRAEVLSLTNDNPPQAELYYVDYGDTDVVPIEELYELRTDFLRLHFQAIECFLARVDPVGESWSVDAVDKFEEWTHVAQWKKLSAKINCYCVREKTRAKREGSPVPGVDLFDVNNEQDVDIAQELVNHGYAVFKKDVDLRPSSRATSTESWWLFGEMGDKGDAETFDDAVEERVINEEYKIWKKNTPFLYDLVMTHALEWPSLTAQWLPDVTRPEGKDHSIHRLILGTHTSDEQNHLLIASVQLPNEDAQFDASHYDNEKGEFGGFGSVSGKIEIEIKINHEGEVNRARYMPQNPCVIATKTPSSDVLVFDYTKHPSKPDPNGECHPDLRLRGHQKEGYGLSWNPNLNGYLLSASDDHTICLWDINATPKENRIIDAKTIFTGHTAVVEDVAWHLLHESLFGSVADDQKLMIWDTRCNNTSKPSHTVDAHTAEVNCLSFNPYSEFILATGSADKTVALWDLRNLKLKLHSFESHKDEIFQVQWSPHNETILASSGTDRRLHVWDLSKIGEEQSPEDAEDGPPELLFIHGGHTAKISDFSWNPNEPWVICSVSEDNIMQVWQMAENIYNDEEPEPAADMEAPAN</sequence>
<evidence type="ECO:0000256" key="3">
    <source>
        <dbReference type="ARBA" id="ARBA00022491"/>
    </source>
</evidence>
<keyword evidence="18" id="KW-1185">Reference proteome</keyword>
<dbReference type="Pfam" id="PF23490">
    <property type="entry name" value="ZCCHC24_C"/>
    <property type="match status" value="1"/>
</dbReference>
<accession>A0A8J6HAE1</accession>
<evidence type="ECO:0000256" key="14">
    <source>
        <dbReference type="PROSITE-ProRule" id="PRU00221"/>
    </source>
</evidence>
<comment type="caution">
    <text evidence="17">The sequence shown here is derived from an EMBL/GenBank/DDBJ whole genome shotgun (WGS) entry which is preliminary data.</text>
</comment>
<dbReference type="PROSITE" id="PS00678">
    <property type="entry name" value="WD_REPEATS_1"/>
    <property type="match status" value="3"/>
</dbReference>
<dbReference type="PANTHER" id="PTHR22850">
    <property type="entry name" value="WD40 REPEAT FAMILY"/>
    <property type="match status" value="1"/>
</dbReference>
<keyword evidence="7" id="KW-0863">Zinc-finger</keyword>